<evidence type="ECO:0000256" key="14">
    <source>
        <dbReference type="PROSITE-ProRule" id="PRU01023"/>
    </source>
</evidence>
<keyword evidence="10 14" id="KW-0694">RNA-binding</keyword>
<dbReference type="NCBIfam" id="NF008149">
    <property type="entry name" value="PRK10901.1"/>
    <property type="match status" value="1"/>
</dbReference>
<dbReference type="PANTHER" id="PTHR22807">
    <property type="entry name" value="NOP2 YEAST -RELATED NOL1/NOP2/FMU SUN DOMAIN-CONTAINING"/>
    <property type="match status" value="1"/>
</dbReference>
<name>A0A2I6SAJ1_9RHOO</name>
<evidence type="ECO:0000256" key="1">
    <source>
        <dbReference type="ARBA" id="ARBA00002724"/>
    </source>
</evidence>
<keyword evidence="5" id="KW-0963">Cytoplasm</keyword>
<dbReference type="Gene3D" id="3.40.50.150">
    <property type="entry name" value="Vaccinia Virus protein VP39"/>
    <property type="match status" value="1"/>
</dbReference>
<feature type="binding site" evidence="14">
    <location>
        <begin position="244"/>
        <end position="250"/>
    </location>
    <ligand>
        <name>S-adenosyl-L-methionine</name>
        <dbReference type="ChEBI" id="CHEBI:59789"/>
    </ligand>
</feature>
<comment type="subcellular location">
    <subcellularLocation>
        <location evidence="2">Cytoplasm</location>
    </subcellularLocation>
</comment>
<comment type="function">
    <text evidence="1">Specifically methylates the cytosine at position 967 (m5C967) of 16S rRNA.</text>
</comment>
<keyword evidence="8 14" id="KW-0808">Transferase</keyword>
<dbReference type="PROSITE" id="PS01153">
    <property type="entry name" value="NOL1_NOP2_SUN"/>
    <property type="match status" value="1"/>
</dbReference>
<feature type="binding site" evidence="14">
    <location>
        <position position="292"/>
    </location>
    <ligand>
        <name>S-adenosyl-L-methionine</name>
        <dbReference type="ChEBI" id="CHEBI:59789"/>
    </ligand>
</feature>
<dbReference type="GO" id="GO:0003723">
    <property type="term" value="F:RNA binding"/>
    <property type="evidence" value="ECO:0007669"/>
    <property type="project" value="UniProtKB-UniRule"/>
</dbReference>
<comment type="similarity">
    <text evidence="3 14">Belongs to the class I-like SAM-binding methyltransferase superfamily. RsmB/NOP family.</text>
</comment>
<sequence length="416" mass="46099">MREAGRLVEKVIEGRNLSVVWEKALAAHAQWTDAERGAIRDLAWNALRRYGRDDAVLVRLLSKPLPNSVRAVLLVALARLESRPEQSYVVVDQAVEAVGSFAPALKGVANGLLRNRIRRADELIAELEEDVCARWCHPKWWSDRVQRDHPQHWRSVLQAGNTHPPMALRINPRRTTPNHVLAELGAAGLAARVVDPGALLLDHPVPVSRLPGFAAGRLSVQDAGAQHAATLLAARDGERVLDACSAPGGKTAHILELANVDLLALDLEPVRLQRVRDTLERLGLSAQTRVADAASLDQWWDGRRFDRILADVPCSASGVVRRHPDIKWHRRERDIAAFAANQARLLDALWQTLAPGGTMLYATCSVFDEENGAQLHAFCARHDDARRLSLHGRKEVQLLPDAEHDGFYYAALRKRG</sequence>
<evidence type="ECO:0000256" key="9">
    <source>
        <dbReference type="ARBA" id="ARBA00022691"/>
    </source>
</evidence>
<dbReference type="Gene3D" id="1.10.287.730">
    <property type="entry name" value="Helix hairpin bin"/>
    <property type="match status" value="1"/>
</dbReference>
<dbReference type="InterPro" id="IPR029063">
    <property type="entry name" value="SAM-dependent_MTases_sf"/>
</dbReference>
<reference evidence="16 17" key="1">
    <citation type="submission" date="2018-01" db="EMBL/GenBank/DDBJ databases">
        <authorList>
            <person name="Fu G.-Y."/>
        </authorList>
    </citation>
    <scope>NUCLEOTIDE SEQUENCE [LARGE SCALE GENOMIC DNA]</scope>
    <source>
        <strain evidence="16 17">SY39</strain>
    </source>
</reference>
<proteinExistence type="inferred from homology"/>
<dbReference type="Pfam" id="PF01189">
    <property type="entry name" value="Methyltr_RsmB-F"/>
    <property type="match status" value="1"/>
</dbReference>
<comment type="catalytic activity">
    <reaction evidence="13">
        <text>cytidine(967) in 16S rRNA + S-adenosyl-L-methionine = 5-methylcytidine(967) in 16S rRNA + S-adenosyl-L-homocysteine + H(+)</text>
        <dbReference type="Rhea" id="RHEA:42748"/>
        <dbReference type="Rhea" id="RHEA-COMP:10219"/>
        <dbReference type="Rhea" id="RHEA-COMP:10220"/>
        <dbReference type="ChEBI" id="CHEBI:15378"/>
        <dbReference type="ChEBI" id="CHEBI:57856"/>
        <dbReference type="ChEBI" id="CHEBI:59789"/>
        <dbReference type="ChEBI" id="CHEBI:74483"/>
        <dbReference type="ChEBI" id="CHEBI:82748"/>
        <dbReference type="EC" id="2.1.1.176"/>
    </reaction>
</comment>
<evidence type="ECO:0000256" key="6">
    <source>
        <dbReference type="ARBA" id="ARBA00022552"/>
    </source>
</evidence>
<evidence type="ECO:0000313" key="16">
    <source>
        <dbReference type="EMBL" id="AUN96269.1"/>
    </source>
</evidence>
<dbReference type="InterPro" id="IPR035926">
    <property type="entry name" value="NusB-like_sf"/>
</dbReference>
<dbReference type="CDD" id="cd02440">
    <property type="entry name" value="AdoMet_MTases"/>
    <property type="match status" value="1"/>
</dbReference>
<keyword evidence="9 14" id="KW-0949">S-adenosyl-L-methionine</keyword>
<feature type="domain" description="SAM-dependent MTase RsmB/NOP-type" evidence="15">
    <location>
        <begin position="156"/>
        <end position="415"/>
    </location>
</feature>
<protein>
    <recommendedName>
        <fullName evidence="4">16S rRNA (cytosine(967)-C(5))-methyltransferase</fullName>
        <ecNumber evidence="4">2.1.1.176</ecNumber>
    </recommendedName>
    <alternativeName>
        <fullName evidence="11">16S rRNA m5C967 methyltransferase</fullName>
    </alternativeName>
    <alternativeName>
        <fullName evidence="12">rRNA (cytosine-C(5)-)-methyltransferase RsmB</fullName>
    </alternativeName>
</protein>
<dbReference type="Gene3D" id="1.10.940.10">
    <property type="entry name" value="NusB-like"/>
    <property type="match status" value="1"/>
</dbReference>
<keyword evidence="6" id="KW-0698">rRNA processing</keyword>
<dbReference type="PROSITE" id="PS51686">
    <property type="entry name" value="SAM_MT_RSMB_NOP"/>
    <property type="match status" value="1"/>
</dbReference>
<dbReference type="InterPro" id="IPR004573">
    <property type="entry name" value="rRNA_ssu_MeTfrase_B"/>
</dbReference>
<evidence type="ECO:0000256" key="11">
    <source>
        <dbReference type="ARBA" id="ARBA00030399"/>
    </source>
</evidence>
<keyword evidence="17" id="KW-1185">Reference proteome</keyword>
<evidence type="ECO:0000259" key="15">
    <source>
        <dbReference type="PROSITE" id="PS51686"/>
    </source>
</evidence>
<evidence type="ECO:0000256" key="5">
    <source>
        <dbReference type="ARBA" id="ARBA00022490"/>
    </source>
</evidence>
<evidence type="ECO:0000256" key="2">
    <source>
        <dbReference type="ARBA" id="ARBA00004496"/>
    </source>
</evidence>
<dbReference type="KEGG" id="atw:C0099_15775"/>
<feature type="binding site" evidence="14">
    <location>
        <position position="311"/>
    </location>
    <ligand>
        <name>S-adenosyl-L-methionine</name>
        <dbReference type="ChEBI" id="CHEBI:59789"/>
    </ligand>
</feature>
<evidence type="ECO:0000256" key="8">
    <source>
        <dbReference type="ARBA" id="ARBA00022679"/>
    </source>
</evidence>
<evidence type="ECO:0000256" key="3">
    <source>
        <dbReference type="ARBA" id="ARBA00007494"/>
    </source>
</evidence>
<keyword evidence="7 14" id="KW-0489">Methyltransferase</keyword>
<evidence type="ECO:0000256" key="13">
    <source>
        <dbReference type="ARBA" id="ARBA00047283"/>
    </source>
</evidence>
<evidence type="ECO:0000256" key="12">
    <source>
        <dbReference type="ARBA" id="ARBA00031088"/>
    </source>
</evidence>
<dbReference type="GO" id="GO:0008649">
    <property type="term" value="F:rRNA methyltransferase activity"/>
    <property type="evidence" value="ECO:0007669"/>
    <property type="project" value="InterPro"/>
</dbReference>
<dbReference type="OrthoDB" id="9810297at2"/>
<dbReference type="GO" id="GO:0005737">
    <property type="term" value="C:cytoplasm"/>
    <property type="evidence" value="ECO:0007669"/>
    <property type="project" value="UniProtKB-SubCell"/>
</dbReference>
<evidence type="ECO:0000313" key="17">
    <source>
        <dbReference type="Proteomes" id="UP000242205"/>
    </source>
</evidence>
<dbReference type="InterPro" id="IPR023267">
    <property type="entry name" value="RCMT"/>
</dbReference>
<dbReference type="InterPro" id="IPR054728">
    <property type="entry name" value="RsmB-like_ferredoxin"/>
</dbReference>
<feature type="active site" description="Nucleophile" evidence="14">
    <location>
        <position position="364"/>
    </location>
</feature>
<dbReference type="Gene3D" id="3.30.70.1170">
    <property type="entry name" value="Sun protein, domain 3"/>
    <property type="match status" value="1"/>
</dbReference>
<dbReference type="InterPro" id="IPR018314">
    <property type="entry name" value="RsmB/NOL1/NOP2-like_CS"/>
</dbReference>
<feature type="binding site" evidence="14">
    <location>
        <position position="266"/>
    </location>
    <ligand>
        <name>S-adenosyl-L-methionine</name>
        <dbReference type="ChEBI" id="CHEBI:59789"/>
    </ligand>
</feature>
<gene>
    <name evidence="16" type="ORF">C0099_15775</name>
</gene>
<dbReference type="NCBIfam" id="TIGR00563">
    <property type="entry name" value="rsmB"/>
    <property type="match status" value="1"/>
</dbReference>
<dbReference type="EMBL" id="CP025682">
    <property type="protein sequence ID" value="AUN96269.1"/>
    <property type="molecule type" value="Genomic_DNA"/>
</dbReference>
<dbReference type="SUPFAM" id="SSF53335">
    <property type="entry name" value="S-adenosyl-L-methionine-dependent methyltransferases"/>
    <property type="match status" value="1"/>
</dbReference>
<dbReference type="PANTHER" id="PTHR22807:SF61">
    <property type="entry name" value="NOL1_NOP2_SUN FAMILY PROTEIN _ ANTITERMINATION NUSB DOMAIN-CONTAINING PROTEIN"/>
    <property type="match status" value="1"/>
</dbReference>
<dbReference type="Pfam" id="PF22458">
    <property type="entry name" value="RsmF-B_ferredox"/>
    <property type="match status" value="1"/>
</dbReference>
<organism evidence="16 17">
    <name type="scientific">Pseudazoarcus pumilus</name>
    <dbReference type="NCBI Taxonomy" id="2067960"/>
    <lineage>
        <taxon>Bacteria</taxon>
        <taxon>Pseudomonadati</taxon>
        <taxon>Pseudomonadota</taxon>
        <taxon>Betaproteobacteria</taxon>
        <taxon>Rhodocyclales</taxon>
        <taxon>Zoogloeaceae</taxon>
        <taxon>Pseudazoarcus</taxon>
    </lineage>
</organism>
<dbReference type="PRINTS" id="PR02008">
    <property type="entry name" value="RCMTFAMILY"/>
</dbReference>
<accession>A0A2I6SAJ1</accession>
<dbReference type="FunFam" id="3.40.50.150:FF:000022">
    <property type="entry name" value="Ribosomal RNA small subunit methyltransferase B"/>
    <property type="match status" value="1"/>
</dbReference>
<evidence type="ECO:0000256" key="7">
    <source>
        <dbReference type="ARBA" id="ARBA00022603"/>
    </source>
</evidence>
<dbReference type="Proteomes" id="UP000242205">
    <property type="component" value="Chromosome"/>
</dbReference>
<evidence type="ECO:0000256" key="4">
    <source>
        <dbReference type="ARBA" id="ARBA00012140"/>
    </source>
</evidence>
<evidence type="ECO:0000256" key="10">
    <source>
        <dbReference type="ARBA" id="ARBA00022884"/>
    </source>
</evidence>
<dbReference type="InterPro" id="IPR001678">
    <property type="entry name" value="MeTrfase_RsmB-F_NOP2_dom"/>
</dbReference>
<dbReference type="EC" id="2.1.1.176" evidence="4"/>
<dbReference type="InterPro" id="IPR049560">
    <property type="entry name" value="MeTrfase_RsmB-F_NOP2_cat"/>
</dbReference>
<dbReference type="SUPFAM" id="SSF48013">
    <property type="entry name" value="NusB-like"/>
    <property type="match status" value="1"/>
</dbReference>
<dbReference type="AlphaFoldDB" id="A0A2I6SAJ1"/>